<keyword evidence="6" id="KW-1185">Reference proteome</keyword>
<accession>A0A0B2VX90</accession>
<feature type="domain" description="D-isomer specific 2-hydroxyacid dehydrogenase NAD-binding" evidence="4">
    <location>
        <begin position="13"/>
        <end position="86"/>
    </location>
</feature>
<gene>
    <name evidence="5" type="primary">Grhpr</name>
    <name evidence="5" type="ORF">Tcan_08240</name>
</gene>
<dbReference type="GO" id="GO:0016491">
    <property type="term" value="F:oxidoreductase activity"/>
    <property type="evidence" value="ECO:0007669"/>
    <property type="project" value="UniProtKB-KW"/>
</dbReference>
<dbReference type="EMBL" id="JPKZ01000685">
    <property type="protein sequence ID" value="KHN85957.1"/>
    <property type="molecule type" value="Genomic_DNA"/>
</dbReference>
<dbReference type="InterPro" id="IPR006140">
    <property type="entry name" value="D-isomer_DH_NAD-bd"/>
</dbReference>
<dbReference type="STRING" id="6265.A0A0B2VX90"/>
<dbReference type="OrthoDB" id="1621027at2759"/>
<evidence type="ECO:0000259" key="4">
    <source>
        <dbReference type="Pfam" id="PF02826"/>
    </source>
</evidence>
<comment type="similarity">
    <text evidence="1">Belongs to the D-isomer specific 2-hydroxyacid dehydrogenase family.</text>
</comment>
<protein>
    <submittedName>
        <fullName evidence="5">Glyoxylate reductase/hydroxypyruvate reductase</fullName>
    </submittedName>
</protein>
<comment type="caution">
    <text evidence="5">The sequence shown here is derived from an EMBL/GenBank/DDBJ whole genome shotgun (WGS) entry which is preliminary data.</text>
</comment>
<evidence type="ECO:0000256" key="1">
    <source>
        <dbReference type="ARBA" id="ARBA00005854"/>
    </source>
</evidence>
<keyword evidence="2" id="KW-0560">Oxidoreductase</keyword>
<dbReference type="InterPro" id="IPR036291">
    <property type="entry name" value="NAD(P)-bd_dom_sf"/>
</dbReference>
<dbReference type="PANTHER" id="PTHR43761">
    <property type="entry name" value="D-ISOMER SPECIFIC 2-HYDROXYACID DEHYDROGENASE FAMILY PROTEIN (AFU_ORTHOLOGUE AFUA_1G13630)"/>
    <property type="match status" value="1"/>
</dbReference>
<dbReference type="Pfam" id="PF02826">
    <property type="entry name" value="2-Hacid_dh_C"/>
    <property type="match status" value="1"/>
</dbReference>
<name>A0A0B2VX90_TOXCA</name>
<dbReference type="Gene3D" id="3.40.50.720">
    <property type="entry name" value="NAD(P)-binding Rossmann-like Domain"/>
    <property type="match status" value="1"/>
</dbReference>
<organism evidence="5 6">
    <name type="scientific">Toxocara canis</name>
    <name type="common">Canine roundworm</name>
    <dbReference type="NCBI Taxonomy" id="6265"/>
    <lineage>
        <taxon>Eukaryota</taxon>
        <taxon>Metazoa</taxon>
        <taxon>Ecdysozoa</taxon>
        <taxon>Nematoda</taxon>
        <taxon>Chromadorea</taxon>
        <taxon>Rhabditida</taxon>
        <taxon>Spirurina</taxon>
        <taxon>Ascaridomorpha</taxon>
        <taxon>Ascaridoidea</taxon>
        <taxon>Toxocaridae</taxon>
        <taxon>Toxocara</taxon>
    </lineage>
</organism>
<dbReference type="InterPro" id="IPR050418">
    <property type="entry name" value="D-iso_2-hydroxyacid_DH_PdxB"/>
</dbReference>
<dbReference type="GO" id="GO:0051287">
    <property type="term" value="F:NAD binding"/>
    <property type="evidence" value="ECO:0007669"/>
    <property type="project" value="InterPro"/>
</dbReference>
<evidence type="ECO:0000256" key="3">
    <source>
        <dbReference type="ARBA" id="ARBA00023027"/>
    </source>
</evidence>
<dbReference type="AlphaFoldDB" id="A0A0B2VX90"/>
<dbReference type="SUPFAM" id="SSF51735">
    <property type="entry name" value="NAD(P)-binding Rossmann-fold domains"/>
    <property type="match status" value="1"/>
</dbReference>
<reference evidence="5 6" key="1">
    <citation type="submission" date="2014-11" db="EMBL/GenBank/DDBJ databases">
        <title>Genetic blueprint of the zoonotic pathogen Toxocara canis.</title>
        <authorList>
            <person name="Zhu X.-Q."/>
            <person name="Korhonen P.K."/>
            <person name="Cai H."/>
            <person name="Young N.D."/>
            <person name="Nejsum P."/>
            <person name="von Samson-Himmelstjerna G."/>
            <person name="Boag P.R."/>
            <person name="Tan P."/>
            <person name="Li Q."/>
            <person name="Min J."/>
            <person name="Yang Y."/>
            <person name="Wang X."/>
            <person name="Fang X."/>
            <person name="Hall R.S."/>
            <person name="Hofmann A."/>
            <person name="Sternberg P.W."/>
            <person name="Jex A.R."/>
            <person name="Gasser R.B."/>
        </authorList>
    </citation>
    <scope>NUCLEOTIDE SEQUENCE [LARGE SCALE GENOMIC DNA]</scope>
    <source>
        <strain evidence="5">PN_DK_2014</strain>
    </source>
</reference>
<dbReference type="Proteomes" id="UP000031036">
    <property type="component" value="Unassembled WGS sequence"/>
</dbReference>
<evidence type="ECO:0000313" key="6">
    <source>
        <dbReference type="Proteomes" id="UP000031036"/>
    </source>
</evidence>
<sequence length="89" mass="9562">MALSIIGKIVANGAEQLGVEYVPFDTLLKESDFVILTCAATAQNKNLMNKSAFQKMKKSATLINIARGTLVNQDDLAEALQNGSTSIFL</sequence>
<keyword evidence="3" id="KW-0520">NAD</keyword>
<dbReference type="PANTHER" id="PTHR43761:SF1">
    <property type="entry name" value="D-ISOMER SPECIFIC 2-HYDROXYACID DEHYDROGENASE CATALYTIC DOMAIN-CONTAINING PROTEIN-RELATED"/>
    <property type="match status" value="1"/>
</dbReference>
<evidence type="ECO:0000313" key="5">
    <source>
        <dbReference type="EMBL" id="KHN85957.1"/>
    </source>
</evidence>
<evidence type="ECO:0000256" key="2">
    <source>
        <dbReference type="ARBA" id="ARBA00023002"/>
    </source>
</evidence>
<keyword evidence="5" id="KW-0670">Pyruvate</keyword>
<proteinExistence type="inferred from homology"/>